<proteinExistence type="predicted"/>
<dbReference type="PANTHER" id="PTHR43515">
    <property type="entry name" value="THREONINE SYNTHASE-LIKE 1"/>
    <property type="match status" value="1"/>
</dbReference>
<dbReference type="Pfam" id="PF24857">
    <property type="entry name" value="THR4_C"/>
    <property type="match status" value="1"/>
</dbReference>
<dbReference type="GO" id="GO:0005737">
    <property type="term" value="C:cytoplasm"/>
    <property type="evidence" value="ECO:0007669"/>
    <property type="project" value="TreeGrafter"/>
</dbReference>
<dbReference type="InterPro" id="IPR036052">
    <property type="entry name" value="TrpB-like_PALP_sf"/>
</dbReference>
<dbReference type="PATRIC" id="fig|1234876.3.peg.2897"/>
<evidence type="ECO:0000313" key="1">
    <source>
        <dbReference type="EMBL" id="EQC53920.1"/>
    </source>
</evidence>
<feature type="non-terminal residue" evidence="1">
    <location>
        <position position="1"/>
    </location>
</feature>
<comment type="caution">
    <text evidence="1">The sequence shown here is derived from an EMBL/GenBank/DDBJ whole genome shotgun (WGS) entry which is preliminary data.</text>
</comment>
<dbReference type="GO" id="GO:1901605">
    <property type="term" value="P:alpha-amino acid metabolic process"/>
    <property type="evidence" value="ECO:0007669"/>
    <property type="project" value="UniProtKB-ARBA"/>
</dbReference>
<evidence type="ECO:0000313" key="2">
    <source>
        <dbReference type="Proteomes" id="UP000015854"/>
    </source>
</evidence>
<dbReference type="SUPFAM" id="SSF53686">
    <property type="entry name" value="Tryptophan synthase beta subunit-like PLP-dependent enzymes"/>
    <property type="match status" value="1"/>
</dbReference>
<sequence>DKNREFYVTSSPSMDILVSSNLERLIFDLTDENDDETLALLTALSAEGHYQISKKMMSKLQGFIADWASEEEISQEINETFENENYVLDPHTAVANYVYHQIQPKEKTVVVSTASPYKFPKVVLEGLQKSGTDLSEKIDDFAAVKSLEKLSGIPLPKAVLGLEKAEILHHTVVPVQEMQKEVEKYLGLK</sequence>
<dbReference type="PANTHER" id="PTHR43515:SF1">
    <property type="entry name" value="THREONINE SYNTHASE-LIKE 1"/>
    <property type="match status" value="1"/>
</dbReference>
<dbReference type="EMBL" id="ATBB01000679">
    <property type="protein sequence ID" value="EQC53920.1"/>
    <property type="molecule type" value="Genomic_DNA"/>
</dbReference>
<organism evidence="1 2">
    <name type="scientific">Lactococcus cremoris subsp. cremoris TIFN6</name>
    <dbReference type="NCBI Taxonomy" id="1234876"/>
    <lineage>
        <taxon>Bacteria</taxon>
        <taxon>Bacillati</taxon>
        <taxon>Bacillota</taxon>
        <taxon>Bacilli</taxon>
        <taxon>Lactobacillales</taxon>
        <taxon>Streptococcaceae</taxon>
        <taxon>Lactococcus</taxon>
        <taxon>Lactococcus cremoris subsp. cremoris</taxon>
    </lineage>
</organism>
<accession>T0RWT1</accession>
<reference evidence="1 2" key="1">
    <citation type="journal article" date="2013" name="ISME J.">
        <title>Multifactorial diversity sustains microbial community stability.</title>
        <authorList>
            <person name="Erkus O."/>
            <person name="de Jager V.C."/>
            <person name="Spus M."/>
            <person name="van Alen-Boerrigter I.J."/>
            <person name="van Rijswijck I.M."/>
            <person name="Hazelwood L."/>
            <person name="Janssen P.W."/>
            <person name="van Hijum S.A."/>
            <person name="Kleerebezem M."/>
            <person name="Smid E.J."/>
        </authorList>
    </citation>
    <scope>NUCLEOTIDE SEQUENCE [LARGE SCALE GENOMIC DNA]</scope>
    <source>
        <strain evidence="1 2">TIFN6</strain>
    </source>
</reference>
<evidence type="ECO:0008006" key="3">
    <source>
        <dbReference type="Google" id="ProtNLM"/>
    </source>
</evidence>
<dbReference type="Gene3D" id="3.40.50.1100">
    <property type="match status" value="1"/>
</dbReference>
<protein>
    <recommendedName>
        <fullName evidence="3">Threonine synthase</fullName>
    </recommendedName>
</protein>
<dbReference type="Proteomes" id="UP000015854">
    <property type="component" value="Unassembled WGS sequence"/>
</dbReference>
<name>T0RWT1_LACLC</name>
<gene>
    <name evidence="1" type="ORF">LLT6_06225</name>
</gene>
<dbReference type="AlphaFoldDB" id="T0RWT1"/>